<feature type="domain" description="SLH" evidence="4">
    <location>
        <begin position="146"/>
        <end position="213"/>
    </location>
</feature>
<dbReference type="Gene3D" id="1.10.530.10">
    <property type="match status" value="1"/>
</dbReference>
<keyword evidence="1 3" id="KW-0732">Signal</keyword>
<dbReference type="PROSITE" id="PS51272">
    <property type="entry name" value="SLH"/>
    <property type="match status" value="3"/>
</dbReference>
<evidence type="ECO:0000256" key="1">
    <source>
        <dbReference type="ARBA" id="ARBA00022729"/>
    </source>
</evidence>
<feature type="region of interest" description="Disordered" evidence="2">
    <location>
        <begin position="214"/>
        <end position="239"/>
    </location>
</feature>
<dbReference type="PANTHER" id="PTHR43308">
    <property type="entry name" value="OUTER MEMBRANE PROTEIN ALPHA-RELATED"/>
    <property type="match status" value="1"/>
</dbReference>
<dbReference type="InterPro" id="IPR051465">
    <property type="entry name" value="Cell_Envelope_Struct_Comp"/>
</dbReference>
<feature type="compositionally biased region" description="Pro residues" evidence="2">
    <location>
        <begin position="218"/>
        <end position="239"/>
    </location>
</feature>
<dbReference type="InterPro" id="IPR002901">
    <property type="entry name" value="MGlyc_endo_b_GlcNAc-like_dom"/>
</dbReference>
<gene>
    <name evidence="5" type="ORF">R4Z09_25900</name>
</gene>
<dbReference type="InterPro" id="IPR001119">
    <property type="entry name" value="SLH_dom"/>
</dbReference>
<evidence type="ECO:0000256" key="2">
    <source>
        <dbReference type="SAM" id="MobiDB-lite"/>
    </source>
</evidence>
<dbReference type="Pfam" id="PF00395">
    <property type="entry name" value="SLH"/>
    <property type="match status" value="3"/>
</dbReference>
<feature type="domain" description="SLH" evidence="4">
    <location>
        <begin position="24"/>
        <end position="81"/>
    </location>
</feature>
<evidence type="ECO:0000313" key="5">
    <source>
        <dbReference type="EMBL" id="WVX80637.1"/>
    </source>
</evidence>
<name>A0ABZ2CBH7_9BACI</name>
<evidence type="ECO:0000256" key="3">
    <source>
        <dbReference type="SAM" id="SignalP"/>
    </source>
</evidence>
<sequence>MKRKKVGLLGCLLATSSLFYFTEISASASDDITGITLETEMRSVVDRGIMQGYGEGNYKPFTEVTRGQFAALLARALKLPEGTPKFSDVPQTSELADEIYSASSAGIVKGYDNSNFGINDKITRDQMAQMIDNALEYLDVKRTEAPLDFSDESKIGQTFKRAVARTVYDEIVRGYKTESGTYEFKPKKTATRAEAAAFISRMIHTHEDFIAQGLDNQPVPPAEEPPVVEPAPEPEPELPPVDPHEGHLGIMGTSEVSAAKMAAFVKAKNPNAQDIDEIAAAFIDVGKIYGVRGDVAFAQSILETGWFKFEGSAVTPDQHNYGGLGVTSNGVKGNEFTTVREGVTAQIQHLMAYASTNDIPQGEKLVDQRFKWVKRGKAPHWEDLSMTWAMNPNYGTHILSIYEQMKK</sequence>
<dbReference type="RefSeq" id="WP_338449568.1">
    <property type="nucleotide sequence ID" value="NZ_CP137640.1"/>
</dbReference>
<feature type="chain" id="PRO_5046488820" evidence="3">
    <location>
        <begin position="29"/>
        <end position="407"/>
    </location>
</feature>
<keyword evidence="6" id="KW-1185">Reference proteome</keyword>
<reference evidence="5 6" key="1">
    <citation type="submission" date="2023-10" db="EMBL/GenBank/DDBJ databases">
        <title>Niallia locisalis sp.nov. isolated from a salt pond sample.</title>
        <authorList>
            <person name="Li X.-J."/>
            <person name="Dong L."/>
        </authorList>
    </citation>
    <scope>NUCLEOTIDE SEQUENCE [LARGE SCALE GENOMIC DNA]</scope>
    <source>
        <strain evidence="5 6">DSM 29761</strain>
    </source>
</reference>
<accession>A0ABZ2CBH7</accession>
<dbReference type="Proteomes" id="UP001357223">
    <property type="component" value="Chromosome"/>
</dbReference>
<organism evidence="5 6">
    <name type="scientific">Niallia oryzisoli</name>
    <dbReference type="NCBI Taxonomy" id="1737571"/>
    <lineage>
        <taxon>Bacteria</taxon>
        <taxon>Bacillati</taxon>
        <taxon>Bacillota</taxon>
        <taxon>Bacilli</taxon>
        <taxon>Bacillales</taxon>
        <taxon>Bacillaceae</taxon>
        <taxon>Niallia</taxon>
    </lineage>
</organism>
<protein>
    <submittedName>
        <fullName evidence="5">S-layer homology domain-containing protein</fullName>
    </submittedName>
</protein>
<evidence type="ECO:0000259" key="4">
    <source>
        <dbReference type="PROSITE" id="PS51272"/>
    </source>
</evidence>
<proteinExistence type="predicted"/>
<dbReference type="Pfam" id="PF01832">
    <property type="entry name" value="Glucosaminidase"/>
    <property type="match status" value="1"/>
</dbReference>
<dbReference type="PANTHER" id="PTHR43308:SF5">
    <property type="entry name" value="S-LAYER PROTEIN _ PEPTIDOGLYCAN ENDO-BETA-N-ACETYLGLUCOSAMINIDASE"/>
    <property type="match status" value="1"/>
</dbReference>
<feature type="domain" description="SLH" evidence="4">
    <location>
        <begin position="82"/>
        <end position="145"/>
    </location>
</feature>
<evidence type="ECO:0000313" key="6">
    <source>
        <dbReference type="Proteomes" id="UP001357223"/>
    </source>
</evidence>
<dbReference type="EMBL" id="CP137640">
    <property type="protein sequence ID" value="WVX80637.1"/>
    <property type="molecule type" value="Genomic_DNA"/>
</dbReference>
<feature type="signal peptide" evidence="3">
    <location>
        <begin position="1"/>
        <end position="28"/>
    </location>
</feature>